<keyword evidence="2" id="KW-1185">Reference proteome</keyword>
<evidence type="ECO:0000313" key="1">
    <source>
        <dbReference type="EMBL" id="KAG8200228.1"/>
    </source>
</evidence>
<dbReference type="PANTHER" id="PTHR11439:SF467">
    <property type="entry name" value="INTEGRASE CATALYTIC DOMAIN-CONTAINING PROTEIN"/>
    <property type="match status" value="1"/>
</dbReference>
<name>A0AAV6VVU8_9ARAC</name>
<dbReference type="Proteomes" id="UP000827092">
    <property type="component" value="Unassembled WGS sequence"/>
</dbReference>
<reference evidence="1 2" key="1">
    <citation type="journal article" date="2022" name="Nat. Ecol. Evol.">
        <title>A masculinizing supergene underlies an exaggerated male reproductive morph in a spider.</title>
        <authorList>
            <person name="Hendrickx F."/>
            <person name="De Corte Z."/>
            <person name="Sonet G."/>
            <person name="Van Belleghem S.M."/>
            <person name="Kostlbacher S."/>
            <person name="Vangestel C."/>
        </authorList>
    </citation>
    <scope>NUCLEOTIDE SEQUENCE [LARGE SCALE GENOMIC DNA]</scope>
    <source>
        <strain evidence="1">W744_W776</strain>
    </source>
</reference>
<comment type="caution">
    <text evidence="1">The sequence shown here is derived from an EMBL/GenBank/DDBJ whole genome shotgun (WGS) entry which is preliminary data.</text>
</comment>
<dbReference type="PANTHER" id="PTHR11439">
    <property type="entry name" value="GAG-POL-RELATED RETROTRANSPOSON"/>
    <property type="match status" value="1"/>
</dbReference>
<gene>
    <name evidence="1" type="ORF">JTE90_025006</name>
</gene>
<protein>
    <submittedName>
        <fullName evidence="1">Uncharacterized protein</fullName>
    </submittedName>
</protein>
<dbReference type="EMBL" id="JAFNEN010000018">
    <property type="protein sequence ID" value="KAG8200228.1"/>
    <property type="molecule type" value="Genomic_DNA"/>
</dbReference>
<sequence length="124" mass="14255">MSQAKYIDDLLRKFNMEDAKTVTTPMDPNQILTTEMCTKNDAERSEIQFNNNPGKLHWQAAKRILRYLKLTRDQGIKFKKTGEPLTAFADTNFASCTSDRRSFTGFVCKHAGGAIWHCQKHQKK</sequence>
<organism evidence="1 2">
    <name type="scientific">Oedothorax gibbosus</name>
    <dbReference type="NCBI Taxonomy" id="931172"/>
    <lineage>
        <taxon>Eukaryota</taxon>
        <taxon>Metazoa</taxon>
        <taxon>Ecdysozoa</taxon>
        <taxon>Arthropoda</taxon>
        <taxon>Chelicerata</taxon>
        <taxon>Arachnida</taxon>
        <taxon>Araneae</taxon>
        <taxon>Araneomorphae</taxon>
        <taxon>Entelegynae</taxon>
        <taxon>Araneoidea</taxon>
        <taxon>Linyphiidae</taxon>
        <taxon>Erigoninae</taxon>
        <taxon>Oedothorax</taxon>
    </lineage>
</organism>
<proteinExistence type="predicted"/>
<evidence type="ECO:0000313" key="2">
    <source>
        <dbReference type="Proteomes" id="UP000827092"/>
    </source>
</evidence>
<dbReference type="AlphaFoldDB" id="A0AAV6VVU8"/>
<accession>A0AAV6VVU8</accession>